<keyword evidence="3" id="KW-0731">Sigma factor</keyword>
<dbReference type="GO" id="GO:0016987">
    <property type="term" value="F:sigma factor activity"/>
    <property type="evidence" value="ECO:0007669"/>
    <property type="project" value="UniProtKB-KW"/>
</dbReference>
<evidence type="ECO:0000313" key="6">
    <source>
        <dbReference type="EMBL" id="QDV09234.1"/>
    </source>
</evidence>
<dbReference type="SUPFAM" id="SSF88946">
    <property type="entry name" value="Sigma2 domain of RNA polymerase sigma factors"/>
    <property type="match status" value="1"/>
</dbReference>
<dbReference type="RefSeq" id="WP_145203263.1">
    <property type="nucleotide sequence ID" value="NZ_CP036434.1"/>
</dbReference>
<dbReference type="GO" id="GO:0006352">
    <property type="term" value="P:DNA-templated transcription initiation"/>
    <property type="evidence" value="ECO:0007669"/>
    <property type="project" value="InterPro"/>
</dbReference>
<evidence type="ECO:0000256" key="1">
    <source>
        <dbReference type="ARBA" id="ARBA00010641"/>
    </source>
</evidence>
<dbReference type="OrthoDB" id="278371at2"/>
<dbReference type="InterPro" id="IPR014284">
    <property type="entry name" value="RNA_pol_sigma-70_dom"/>
</dbReference>
<dbReference type="SUPFAM" id="SSF88659">
    <property type="entry name" value="Sigma3 and sigma4 domains of RNA polymerase sigma factors"/>
    <property type="match status" value="1"/>
</dbReference>
<dbReference type="InterPro" id="IPR039425">
    <property type="entry name" value="RNA_pol_sigma-70-like"/>
</dbReference>
<dbReference type="PANTHER" id="PTHR43133">
    <property type="entry name" value="RNA POLYMERASE ECF-TYPE SIGMA FACTO"/>
    <property type="match status" value="1"/>
</dbReference>
<organism evidence="6 7">
    <name type="scientific">Saltatorellus ferox</name>
    <dbReference type="NCBI Taxonomy" id="2528018"/>
    <lineage>
        <taxon>Bacteria</taxon>
        <taxon>Pseudomonadati</taxon>
        <taxon>Planctomycetota</taxon>
        <taxon>Planctomycetia</taxon>
        <taxon>Planctomycetia incertae sedis</taxon>
        <taxon>Saltatorellus</taxon>
    </lineage>
</organism>
<keyword evidence="2" id="KW-0805">Transcription regulation</keyword>
<dbReference type="PANTHER" id="PTHR43133:SF39">
    <property type="entry name" value="SIMILAR TO RNA POLYMERASE SIGMA-E FACTOR"/>
    <property type="match status" value="1"/>
</dbReference>
<evidence type="ECO:0000256" key="4">
    <source>
        <dbReference type="ARBA" id="ARBA00023163"/>
    </source>
</evidence>
<dbReference type="Pfam" id="PF07638">
    <property type="entry name" value="Sigma70_ECF"/>
    <property type="match status" value="1"/>
</dbReference>
<reference evidence="6 7" key="1">
    <citation type="submission" date="2019-02" db="EMBL/GenBank/DDBJ databases">
        <title>Deep-cultivation of Planctomycetes and their phenomic and genomic characterization uncovers novel biology.</title>
        <authorList>
            <person name="Wiegand S."/>
            <person name="Jogler M."/>
            <person name="Boedeker C."/>
            <person name="Pinto D."/>
            <person name="Vollmers J."/>
            <person name="Rivas-Marin E."/>
            <person name="Kohn T."/>
            <person name="Peeters S.H."/>
            <person name="Heuer A."/>
            <person name="Rast P."/>
            <person name="Oberbeckmann S."/>
            <person name="Bunk B."/>
            <person name="Jeske O."/>
            <person name="Meyerdierks A."/>
            <person name="Storesund J.E."/>
            <person name="Kallscheuer N."/>
            <person name="Luecker S."/>
            <person name="Lage O.M."/>
            <person name="Pohl T."/>
            <person name="Merkel B.J."/>
            <person name="Hornburger P."/>
            <person name="Mueller R.-W."/>
            <person name="Bruemmer F."/>
            <person name="Labrenz M."/>
            <person name="Spormann A.M."/>
            <person name="Op den Camp H."/>
            <person name="Overmann J."/>
            <person name="Amann R."/>
            <person name="Jetten M.S.M."/>
            <person name="Mascher T."/>
            <person name="Medema M.H."/>
            <person name="Devos D.P."/>
            <person name="Kaster A.-K."/>
            <person name="Ovreas L."/>
            <person name="Rohde M."/>
            <person name="Galperin M.Y."/>
            <person name="Jogler C."/>
        </authorList>
    </citation>
    <scope>NUCLEOTIDE SEQUENCE [LARGE SCALE GENOMIC DNA]</scope>
    <source>
        <strain evidence="6 7">Poly30</strain>
    </source>
</reference>
<feature type="domain" description="RNA polymerase sigma-70 ECF-like HTH" evidence="5">
    <location>
        <begin position="24"/>
        <end position="180"/>
    </location>
</feature>
<evidence type="ECO:0000259" key="5">
    <source>
        <dbReference type="Pfam" id="PF07638"/>
    </source>
</evidence>
<sequence length="181" mass="20205">MPDVSNEDFTLIPFSGSDGESHLTYGTIRDIAARIWRSAGRAPYVDATDLANECFLRLARRAPPLEAGRSVQVSYCVTIIRRLLVDEVRRRAAEPGIGRPTVILTSTEARETRPVIVDLLALDEALAELAEIDERQSRIVELRFFGGMDRASAAKVLDISVRTLTREWGLARAWLLARLRS</sequence>
<protein>
    <submittedName>
        <fullName evidence="6">RNA polymerase sigma factor</fullName>
    </submittedName>
</protein>
<dbReference type="InterPro" id="IPR013325">
    <property type="entry name" value="RNA_pol_sigma_r2"/>
</dbReference>
<dbReference type="Proteomes" id="UP000320390">
    <property type="component" value="Chromosome"/>
</dbReference>
<accession>A0A518EYU3</accession>
<dbReference type="AlphaFoldDB" id="A0A518EYU3"/>
<name>A0A518EYU3_9BACT</name>
<dbReference type="Gene3D" id="1.10.10.10">
    <property type="entry name" value="Winged helix-like DNA-binding domain superfamily/Winged helix DNA-binding domain"/>
    <property type="match status" value="1"/>
</dbReference>
<keyword evidence="4" id="KW-0804">Transcription</keyword>
<evidence type="ECO:0000313" key="7">
    <source>
        <dbReference type="Proteomes" id="UP000320390"/>
    </source>
</evidence>
<comment type="similarity">
    <text evidence="1">Belongs to the sigma-70 factor family. ECF subfamily.</text>
</comment>
<dbReference type="InterPro" id="IPR013324">
    <property type="entry name" value="RNA_pol_sigma_r3/r4-like"/>
</dbReference>
<dbReference type="InterPro" id="IPR053812">
    <property type="entry name" value="HTH_Sigma70_ECF-like"/>
</dbReference>
<proteinExistence type="inferred from homology"/>
<dbReference type="NCBIfam" id="TIGR02937">
    <property type="entry name" value="sigma70-ECF"/>
    <property type="match status" value="1"/>
</dbReference>
<dbReference type="InterPro" id="IPR036388">
    <property type="entry name" value="WH-like_DNA-bd_sf"/>
</dbReference>
<evidence type="ECO:0000256" key="2">
    <source>
        <dbReference type="ARBA" id="ARBA00023015"/>
    </source>
</evidence>
<dbReference type="Gene3D" id="1.10.1740.10">
    <property type="match status" value="1"/>
</dbReference>
<evidence type="ECO:0000256" key="3">
    <source>
        <dbReference type="ARBA" id="ARBA00023082"/>
    </source>
</evidence>
<gene>
    <name evidence="6" type="ORF">Poly30_47910</name>
</gene>
<keyword evidence="7" id="KW-1185">Reference proteome</keyword>
<dbReference type="EMBL" id="CP036434">
    <property type="protein sequence ID" value="QDV09234.1"/>
    <property type="molecule type" value="Genomic_DNA"/>
</dbReference>